<dbReference type="GO" id="GO:0051539">
    <property type="term" value="F:4 iron, 4 sulfur cluster binding"/>
    <property type="evidence" value="ECO:0007669"/>
    <property type="project" value="UniProtKB-KW"/>
</dbReference>
<dbReference type="InterPro" id="IPR051460">
    <property type="entry name" value="HdrC_iron-sulfur_subunit"/>
</dbReference>
<sequence>MAPFTTVITGLFWLSLLGVCVGGLRRAALWRVGRPAPVRWLDLLAVPKRYFVDLHRVVARDPYIARTHVATAGGAVAAMALVAVNYGLALYLPALDLAIAVAALVMLSGLFFVWHRRRKPPARLSRGLWDRLPWMLGALAFGLLLLGGVSTSWLAGAAGLGTVALLAIGAWELTVGIARGGPMKHALAGLLHLAFHPRRERFSRASPGQKAALRPLALGGLPKSETLGVGKPATFAWNQLLSFDACVQCGKCEAACPAFAAGQPLNPKKLIQDMVVGMAGGTDAAYTGSPMPGLSVGGREGGADKTLVPGLVQAETLWACTTCRACVHECPMLIEHVDAVIDMRRQQTLEHGAAPGTAPAVLANLRETGTAGGYSLAARHHWAVDLDVAWIQPGQPVDVLLIVGEGAFGLRYQRSLRALVKAMHAGGVNFAVLGDRETDTGDIARRLGDEATFQMLAGQLIQTLSELSFKRIVTADPHVLHSLRNEYPALGGHYQVLHHTGLLAELADAGRLRFKPADNAPVLTYHDPCYLGRYNGETEAPRKLLGQLGLGINEMARHGLNSRCCGAGGGAALTDIPGERRIPDIRIQDARDTGANLVVVACPNCTAMLEGVVGPRPDVRDIAELVADALETS</sequence>
<dbReference type="InterPro" id="IPR009051">
    <property type="entry name" value="Helical_ferredxn"/>
</dbReference>
<dbReference type="PROSITE" id="PS51379">
    <property type="entry name" value="4FE4S_FER_2"/>
    <property type="match status" value="1"/>
</dbReference>
<dbReference type="InterPro" id="IPR021872">
    <property type="entry name" value="Csal_0991-like_N"/>
</dbReference>
<dbReference type="RefSeq" id="WP_175129558.1">
    <property type="nucleotide sequence ID" value="NZ_CADILD010000003.1"/>
</dbReference>
<evidence type="ECO:0000256" key="2">
    <source>
        <dbReference type="ARBA" id="ARBA00022723"/>
    </source>
</evidence>
<dbReference type="GO" id="GO:0016491">
    <property type="term" value="F:oxidoreductase activity"/>
    <property type="evidence" value="ECO:0007669"/>
    <property type="project" value="UniProtKB-KW"/>
</dbReference>
<protein>
    <submittedName>
        <fullName evidence="8">Putative iron-sulfur-binding oxidoreductase FadF</fullName>
        <ecNumber evidence="8">1.-.-.-</ecNumber>
    </submittedName>
</protein>
<feature type="transmembrane region" description="Helical" evidence="6">
    <location>
        <begin position="69"/>
        <end position="91"/>
    </location>
</feature>
<evidence type="ECO:0000313" key="8">
    <source>
        <dbReference type="EMBL" id="CAB3902276.1"/>
    </source>
</evidence>
<gene>
    <name evidence="8" type="primary">fadF</name>
    <name evidence="8" type="ORF">LMG1861_04358</name>
</gene>
<dbReference type="EC" id="1.-.-.-" evidence="8"/>
<dbReference type="GO" id="GO:0046872">
    <property type="term" value="F:metal ion binding"/>
    <property type="evidence" value="ECO:0007669"/>
    <property type="project" value="UniProtKB-KW"/>
</dbReference>
<feature type="domain" description="4Fe-4S ferredoxin-type" evidence="7">
    <location>
        <begin position="237"/>
        <end position="267"/>
    </location>
</feature>
<dbReference type="Pfam" id="PF02754">
    <property type="entry name" value="CCG"/>
    <property type="match status" value="1"/>
</dbReference>
<keyword evidence="6" id="KW-0472">Membrane</keyword>
<feature type="transmembrane region" description="Helical" evidence="6">
    <location>
        <begin position="6"/>
        <end position="24"/>
    </location>
</feature>
<dbReference type="InterPro" id="IPR004017">
    <property type="entry name" value="Cys_rich_dom"/>
</dbReference>
<keyword evidence="1" id="KW-0004">4Fe-4S</keyword>
<keyword evidence="3 8" id="KW-0560">Oxidoreductase</keyword>
<dbReference type="AlphaFoldDB" id="A0A6S7EB43"/>
<dbReference type="SUPFAM" id="SSF46548">
    <property type="entry name" value="alpha-helical ferredoxin"/>
    <property type="match status" value="1"/>
</dbReference>
<dbReference type="EMBL" id="CADILD010000003">
    <property type="protein sequence ID" value="CAB3902276.1"/>
    <property type="molecule type" value="Genomic_DNA"/>
</dbReference>
<dbReference type="Pfam" id="PF13237">
    <property type="entry name" value="Fer4_10"/>
    <property type="match status" value="1"/>
</dbReference>
<evidence type="ECO:0000313" key="9">
    <source>
        <dbReference type="Proteomes" id="UP000494105"/>
    </source>
</evidence>
<keyword evidence="4" id="KW-0408">Iron</keyword>
<organism evidence="8 9">
    <name type="scientific">Achromobacter piechaudii</name>
    <dbReference type="NCBI Taxonomy" id="72556"/>
    <lineage>
        <taxon>Bacteria</taxon>
        <taxon>Pseudomonadati</taxon>
        <taxon>Pseudomonadota</taxon>
        <taxon>Betaproteobacteria</taxon>
        <taxon>Burkholderiales</taxon>
        <taxon>Alcaligenaceae</taxon>
        <taxon>Achromobacter</taxon>
    </lineage>
</organism>
<keyword evidence="2" id="KW-0479">Metal-binding</keyword>
<feature type="transmembrane region" description="Helical" evidence="6">
    <location>
        <begin position="97"/>
        <end position="114"/>
    </location>
</feature>
<evidence type="ECO:0000256" key="1">
    <source>
        <dbReference type="ARBA" id="ARBA00022485"/>
    </source>
</evidence>
<dbReference type="InterPro" id="IPR017896">
    <property type="entry name" value="4Fe4S_Fe-S-bd"/>
</dbReference>
<dbReference type="Pfam" id="PF11982">
    <property type="entry name" value="DUF3483"/>
    <property type="match status" value="1"/>
</dbReference>
<evidence type="ECO:0000256" key="4">
    <source>
        <dbReference type="ARBA" id="ARBA00023004"/>
    </source>
</evidence>
<dbReference type="InterPro" id="IPR017900">
    <property type="entry name" value="4Fe4S_Fe_S_CS"/>
</dbReference>
<keyword evidence="6" id="KW-0812">Transmembrane</keyword>
<name>A0A6S7EB43_9BURK</name>
<dbReference type="PROSITE" id="PS00198">
    <property type="entry name" value="4FE4S_FER_1"/>
    <property type="match status" value="2"/>
</dbReference>
<evidence type="ECO:0000256" key="6">
    <source>
        <dbReference type="SAM" id="Phobius"/>
    </source>
</evidence>
<evidence type="ECO:0000256" key="5">
    <source>
        <dbReference type="ARBA" id="ARBA00023014"/>
    </source>
</evidence>
<dbReference type="PANTHER" id="PTHR43255">
    <property type="entry name" value="IRON-SULFUR-BINDING OXIDOREDUCTASE FADF-RELATED-RELATED"/>
    <property type="match status" value="1"/>
</dbReference>
<keyword evidence="5" id="KW-0411">Iron-sulfur</keyword>
<reference evidence="8 9" key="1">
    <citation type="submission" date="2020-04" db="EMBL/GenBank/DDBJ databases">
        <authorList>
            <person name="De Canck E."/>
        </authorList>
    </citation>
    <scope>NUCLEOTIDE SEQUENCE [LARGE SCALE GENOMIC DNA]</scope>
    <source>
        <strain evidence="8 9">LMG 1861</strain>
    </source>
</reference>
<dbReference type="GO" id="GO:0005886">
    <property type="term" value="C:plasma membrane"/>
    <property type="evidence" value="ECO:0007669"/>
    <property type="project" value="TreeGrafter"/>
</dbReference>
<proteinExistence type="predicted"/>
<dbReference type="Proteomes" id="UP000494105">
    <property type="component" value="Unassembled WGS sequence"/>
</dbReference>
<keyword evidence="6" id="KW-1133">Transmembrane helix</keyword>
<accession>A0A6S7EB43</accession>
<evidence type="ECO:0000259" key="7">
    <source>
        <dbReference type="PROSITE" id="PS51379"/>
    </source>
</evidence>
<evidence type="ECO:0000256" key="3">
    <source>
        <dbReference type="ARBA" id="ARBA00023002"/>
    </source>
</evidence>
<dbReference type="FunFam" id="1.10.1060.10:FF:000014">
    <property type="entry name" value="DgcB, Dimethylglycine catabolism"/>
    <property type="match status" value="1"/>
</dbReference>
<feature type="transmembrane region" description="Helical" evidence="6">
    <location>
        <begin position="134"/>
        <end position="154"/>
    </location>
</feature>
<dbReference type="PANTHER" id="PTHR43255:SF1">
    <property type="entry name" value="IRON-SULFUR-BINDING OXIDOREDUCTASE FADF-RELATED"/>
    <property type="match status" value="1"/>
</dbReference>
<dbReference type="Gene3D" id="1.10.1060.10">
    <property type="entry name" value="Alpha-helical ferredoxin"/>
    <property type="match status" value="1"/>
</dbReference>